<dbReference type="Pfam" id="PF18911">
    <property type="entry name" value="PKD_4"/>
    <property type="match status" value="1"/>
</dbReference>
<keyword evidence="5" id="KW-1185">Reference proteome</keyword>
<dbReference type="InterPro" id="IPR000601">
    <property type="entry name" value="PKD_dom"/>
</dbReference>
<name>A0ABT0G2Q1_9ACTN</name>
<dbReference type="SUPFAM" id="SSF51004">
    <property type="entry name" value="C-terminal (heme d1) domain of cytochrome cd1-nitrite reductase"/>
    <property type="match status" value="1"/>
</dbReference>
<dbReference type="InterPro" id="IPR022409">
    <property type="entry name" value="PKD/Chitinase_dom"/>
</dbReference>
<organism evidence="4 5">
    <name type="scientific">Actinomadura luzonensis</name>
    <dbReference type="NCBI Taxonomy" id="2805427"/>
    <lineage>
        <taxon>Bacteria</taxon>
        <taxon>Bacillati</taxon>
        <taxon>Actinomycetota</taxon>
        <taxon>Actinomycetes</taxon>
        <taxon>Streptosporangiales</taxon>
        <taxon>Thermomonosporaceae</taxon>
        <taxon>Actinomadura</taxon>
    </lineage>
</organism>
<feature type="signal peptide" evidence="2">
    <location>
        <begin position="1"/>
        <end position="26"/>
    </location>
</feature>
<dbReference type="InterPro" id="IPR051200">
    <property type="entry name" value="Host-pathogen_enzymatic-act"/>
</dbReference>
<dbReference type="Pfam" id="PF10282">
    <property type="entry name" value="Lactonase"/>
    <property type="match status" value="1"/>
</dbReference>
<dbReference type="InterPro" id="IPR011048">
    <property type="entry name" value="Haem_d1_sf"/>
</dbReference>
<dbReference type="RefSeq" id="WP_242383334.1">
    <property type="nucleotide sequence ID" value="NZ_JAKRKC020000002.1"/>
</dbReference>
<feature type="region of interest" description="Disordered" evidence="1">
    <location>
        <begin position="408"/>
        <end position="429"/>
    </location>
</feature>
<gene>
    <name evidence="4" type="ORF">MF672_032390</name>
</gene>
<reference evidence="4 5" key="1">
    <citation type="submission" date="2022-04" db="EMBL/GenBank/DDBJ databases">
        <title>Genome draft of Actinomadura sp. ATCC 31491.</title>
        <authorList>
            <person name="Shi X."/>
            <person name="Du Y."/>
        </authorList>
    </citation>
    <scope>NUCLEOTIDE SEQUENCE [LARGE SCALE GENOMIC DNA]</scope>
    <source>
        <strain evidence="4 5">ATCC 31491</strain>
    </source>
</reference>
<dbReference type="PROSITE" id="PS50093">
    <property type="entry name" value="PKD"/>
    <property type="match status" value="1"/>
</dbReference>
<dbReference type="Gene3D" id="2.130.10.10">
    <property type="entry name" value="YVTN repeat-like/Quinoprotein amine dehydrogenase"/>
    <property type="match status" value="4"/>
</dbReference>
<evidence type="ECO:0000313" key="5">
    <source>
        <dbReference type="Proteomes" id="UP001317259"/>
    </source>
</evidence>
<dbReference type="Gene3D" id="2.60.40.10">
    <property type="entry name" value="Immunoglobulins"/>
    <property type="match status" value="1"/>
</dbReference>
<accession>A0ABT0G2Q1</accession>
<dbReference type="PANTHER" id="PTHR47197">
    <property type="entry name" value="PROTEIN NIRF"/>
    <property type="match status" value="1"/>
</dbReference>
<feature type="chain" id="PRO_5047096345" evidence="2">
    <location>
        <begin position="27"/>
        <end position="506"/>
    </location>
</feature>
<dbReference type="SMART" id="SM00089">
    <property type="entry name" value="PKD"/>
    <property type="match status" value="1"/>
</dbReference>
<dbReference type="Proteomes" id="UP001317259">
    <property type="component" value="Unassembled WGS sequence"/>
</dbReference>
<comment type="caution">
    <text evidence="4">The sequence shown here is derived from an EMBL/GenBank/DDBJ whole genome shotgun (WGS) entry which is preliminary data.</text>
</comment>
<dbReference type="SUPFAM" id="SSF49299">
    <property type="entry name" value="PKD domain"/>
    <property type="match status" value="1"/>
</dbReference>
<evidence type="ECO:0000256" key="2">
    <source>
        <dbReference type="SAM" id="SignalP"/>
    </source>
</evidence>
<evidence type="ECO:0000256" key="1">
    <source>
        <dbReference type="SAM" id="MobiDB-lite"/>
    </source>
</evidence>
<dbReference type="InterPro" id="IPR015943">
    <property type="entry name" value="WD40/YVTN_repeat-like_dom_sf"/>
</dbReference>
<keyword evidence="2" id="KW-0732">Signal</keyword>
<dbReference type="InterPro" id="IPR013783">
    <property type="entry name" value="Ig-like_fold"/>
</dbReference>
<feature type="compositionally biased region" description="Low complexity" evidence="1">
    <location>
        <begin position="408"/>
        <end position="419"/>
    </location>
</feature>
<evidence type="ECO:0000313" key="4">
    <source>
        <dbReference type="EMBL" id="MCK2218460.1"/>
    </source>
</evidence>
<dbReference type="InterPro" id="IPR035986">
    <property type="entry name" value="PKD_dom_sf"/>
</dbReference>
<dbReference type="PANTHER" id="PTHR47197:SF3">
    <property type="entry name" value="DIHYDRO-HEME D1 DEHYDROGENASE"/>
    <property type="match status" value="1"/>
</dbReference>
<evidence type="ECO:0000259" key="3">
    <source>
        <dbReference type="PROSITE" id="PS50093"/>
    </source>
</evidence>
<protein>
    <submittedName>
        <fullName evidence="4">Beta-propeller fold lactonase family protein</fullName>
    </submittedName>
</protein>
<sequence length="506" mass="49800">MGTGRLSSLAVLLLAAALAPSGTAGAAAQPGPLGERPVYVTNSESPSISRFVVDVATGRPVLTGDPVAAGPGVRQMAFTPDGRLAYAADAGEDGPGAISAYAVGPRGRLDPLPGDAGTVSTGGDTPLGIVVTPGGRFLYVAHVFSRSVAGFAIGPDGRLSPLPGSPTPTSVANPRGLAVTPDGRFLYVGHGDPGPDRLSSVGAVSAFAVRADGTLAEVAAPIRLGRFCGAMTITPDGRRLYLTCSDTSQVYGFAIGSDGTLSALPRSPYDVSTFPEGITSSPDGRFVYVASPAPGAGGTTPGDGAVSGFSVGADGALTPVKGSPVPAGFGPVGITTLPDGRFLYASTDLPGVTEGPNGGLSAFGLGPAGAMRPLPPGTPFPTGGSEPAYGSAAVLPDQGPVAAFTAGPAAGPDARPGGRSVTFDASASADPDGRVARYVWDFGDGTTAATTGPRITHRYPRAGTFTAALTVTDGEGCSTALVATGQAVLCNGTPAGSAAHDVTVRG</sequence>
<dbReference type="EMBL" id="JAKRKC020000002">
    <property type="protein sequence ID" value="MCK2218460.1"/>
    <property type="molecule type" value="Genomic_DNA"/>
</dbReference>
<feature type="domain" description="PKD" evidence="3">
    <location>
        <begin position="404"/>
        <end position="480"/>
    </location>
</feature>
<dbReference type="CDD" id="cd00146">
    <property type="entry name" value="PKD"/>
    <property type="match status" value="1"/>
</dbReference>
<dbReference type="InterPro" id="IPR019405">
    <property type="entry name" value="Lactonase_7-beta_prop"/>
</dbReference>
<proteinExistence type="predicted"/>